<organism evidence="1 2">
    <name type="scientific">Mycena alexandri</name>
    <dbReference type="NCBI Taxonomy" id="1745969"/>
    <lineage>
        <taxon>Eukaryota</taxon>
        <taxon>Fungi</taxon>
        <taxon>Dikarya</taxon>
        <taxon>Basidiomycota</taxon>
        <taxon>Agaricomycotina</taxon>
        <taxon>Agaricomycetes</taxon>
        <taxon>Agaricomycetidae</taxon>
        <taxon>Agaricales</taxon>
        <taxon>Marasmiineae</taxon>
        <taxon>Mycenaceae</taxon>
        <taxon>Mycena</taxon>
    </lineage>
</organism>
<dbReference type="EMBL" id="JARJCM010000063">
    <property type="protein sequence ID" value="KAJ7033715.1"/>
    <property type="molecule type" value="Genomic_DNA"/>
</dbReference>
<sequence length="213" mass="24344">MFDVNQSSTTLSLVYPVARLPPLARRCRRPVPFAKLTTLEDLLAFLCFTAAEDLSILGGSMLVELSEAIYPVALGRNPLLIIPLNLDEPLLLIIPLNSDEHPLSIILQEQMKPVDYPATADDTKTHTFSDDYIWDSIPLDLRHPWLQLIGPMTWTSRPKRTEGETMERRTLLMVDDGQPIPFALEKQWRFSFQHDDELSHLPWRSNGDSQILR</sequence>
<reference evidence="1" key="1">
    <citation type="submission" date="2023-03" db="EMBL/GenBank/DDBJ databases">
        <title>Massive genome expansion in bonnet fungi (Mycena s.s.) driven by repeated elements and novel gene families across ecological guilds.</title>
        <authorList>
            <consortium name="Lawrence Berkeley National Laboratory"/>
            <person name="Harder C.B."/>
            <person name="Miyauchi S."/>
            <person name="Viragh M."/>
            <person name="Kuo A."/>
            <person name="Thoen E."/>
            <person name="Andreopoulos B."/>
            <person name="Lu D."/>
            <person name="Skrede I."/>
            <person name="Drula E."/>
            <person name="Henrissat B."/>
            <person name="Morin E."/>
            <person name="Kohler A."/>
            <person name="Barry K."/>
            <person name="LaButti K."/>
            <person name="Morin E."/>
            <person name="Salamov A."/>
            <person name="Lipzen A."/>
            <person name="Mereny Z."/>
            <person name="Hegedus B."/>
            <person name="Baldrian P."/>
            <person name="Stursova M."/>
            <person name="Weitz H."/>
            <person name="Taylor A."/>
            <person name="Grigoriev I.V."/>
            <person name="Nagy L.G."/>
            <person name="Martin F."/>
            <person name="Kauserud H."/>
        </authorList>
    </citation>
    <scope>NUCLEOTIDE SEQUENCE</scope>
    <source>
        <strain evidence="1">CBHHK200</strain>
    </source>
</reference>
<proteinExistence type="predicted"/>
<gene>
    <name evidence="1" type="ORF">C8F04DRAFT_1103933</name>
</gene>
<name>A0AAD6SVZ5_9AGAR</name>
<accession>A0AAD6SVZ5</accession>
<evidence type="ECO:0000313" key="2">
    <source>
        <dbReference type="Proteomes" id="UP001218188"/>
    </source>
</evidence>
<protein>
    <submittedName>
        <fullName evidence="1">Uncharacterized protein</fullName>
    </submittedName>
</protein>
<comment type="caution">
    <text evidence="1">The sequence shown here is derived from an EMBL/GenBank/DDBJ whole genome shotgun (WGS) entry which is preliminary data.</text>
</comment>
<evidence type="ECO:0000313" key="1">
    <source>
        <dbReference type="EMBL" id="KAJ7033715.1"/>
    </source>
</evidence>
<dbReference type="Proteomes" id="UP001218188">
    <property type="component" value="Unassembled WGS sequence"/>
</dbReference>
<dbReference type="AlphaFoldDB" id="A0AAD6SVZ5"/>
<keyword evidence="2" id="KW-1185">Reference proteome</keyword>